<keyword evidence="1" id="KW-0238">DNA-binding</keyword>
<dbReference type="PANTHER" id="PTHR30204:SF15">
    <property type="entry name" value="BLL5018 PROTEIN"/>
    <property type="match status" value="1"/>
</dbReference>
<dbReference type="InterPro" id="IPR009061">
    <property type="entry name" value="DNA-bd_dom_put_sf"/>
</dbReference>
<evidence type="ECO:0000313" key="4">
    <source>
        <dbReference type="EMBL" id="HEB74480.1"/>
    </source>
</evidence>
<dbReference type="KEGG" id="daw:HS1_001508"/>
<dbReference type="Proteomes" id="UP000886268">
    <property type="component" value="Unassembled WGS sequence"/>
</dbReference>
<feature type="domain" description="HTH merR-type" evidence="2">
    <location>
        <begin position="8"/>
        <end position="77"/>
    </location>
</feature>
<dbReference type="EMBL" id="CP013015">
    <property type="protein sequence ID" value="AMM41304.1"/>
    <property type="molecule type" value="Genomic_DNA"/>
</dbReference>
<dbReference type="PROSITE" id="PS50937">
    <property type="entry name" value="HTH_MERR_2"/>
    <property type="match status" value="1"/>
</dbReference>
<dbReference type="EMBL" id="DRKW01000271">
    <property type="protein sequence ID" value="HEB74480.1"/>
    <property type="molecule type" value="Genomic_DNA"/>
</dbReference>
<keyword evidence="5" id="KW-1185">Reference proteome</keyword>
<dbReference type="PANTHER" id="PTHR30204">
    <property type="entry name" value="REDOX-CYCLING DRUG-SENSING TRANSCRIPTIONAL ACTIVATOR SOXR"/>
    <property type="match status" value="1"/>
</dbReference>
<name>A0A7V1I5D8_DESA2</name>
<gene>
    <name evidence="4" type="ORF">ENJ03_04600</name>
    <name evidence="3" type="ORF">HS1_001508</name>
</gene>
<dbReference type="GO" id="GO:0003677">
    <property type="term" value="F:DNA binding"/>
    <property type="evidence" value="ECO:0007669"/>
    <property type="project" value="UniProtKB-KW"/>
</dbReference>
<dbReference type="RefSeq" id="WP_066063151.1">
    <property type="nucleotide sequence ID" value="NZ_CP013015.1"/>
</dbReference>
<organism evidence="4">
    <name type="scientific">Desulfofervidus auxilii</name>
    <dbReference type="NCBI Taxonomy" id="1621989"/>
    <lineage>
        <taxon>Bacteria</taxon>
        <taxon>Pseudomonadati</taxon>
        <taxon>Thermodesulfobacteriota</taxon>
        <taxon>Candidatus Desulfofervidia</taxon>
        <taxon>Candidatus Desulfofervidales</taxon>
        <taxon>Candidatus Desulfofervidaceae</taxon>
        <taxon>Candidatus Desulfofervidus</taxon>
    </lineage>
</organism>
<accession>A0A7V1I5D8</accession>
<dbReference type="OrthoDB" id="9810140at2"/>
<evidence type="ECO:0000313" key="5">
    <source>
        <dbReference type="Proteomes" id="UP000070560"/>
    </source>
</evidence>
<protein>
    <submittedName>
        <fullName evidence="4">MerR family transcriptional regulator</fullName>
    </submittedName>
    <submittedName>
        <fullName evidence="3">Transcriptional regulator, MerR family</fullName>
    </submittedName>
</protein>
<dbReference type="SUPFAM" id="SSF46955">
    <property type="entry name" value="Putative DNA-binding domain"/>
    <property type="match status" value="1"/>
</dbReference>
<evidence type="ECO:0000259" key="2">
    <source>
        <dbReference type="PROSITE" id="PS50937"/>
    </source>
</evidence>
<sequence length="103" mass="12559">MAEKNKKYFKISEVSQIVGVEPYVLRYWEKEFKEIRPYRFSSHRLYKSKDIEIVLEIKRLLYEEGFTVQGAKKQLIKRLKQQSVLREIKRELKDILTILQRKP</sequence>
<dbReference type="GO" id="GO:0003700">
    <property type="term" value="F:DNA-binding transcription factor activity"/>
    <property type="evidence" value="ECO:0007669"/>
    <property type="project" value="InterPro"/>
</dbReference>
<dbReference type="SMART" id="SM00422">
    <property type="entry name" value="HTH_MERR"/>
    <property type="match status" value="1"/>
</dbReference>
<evidence type="ECO:0000256" key="1">
    <source>
        <dbReference type="ARBA" id="ARBA00023125"/>
    </source>
</evidence>
<dbReference type="Proteomes" id="UP000070560">
    <property type="component" value="Chromosome"/>
</dbReference>
<dbReference type="Gene3D" id="1.10.1660.10">
    <property type="match status" value="1"/>
</dbReference>
<dbReference type="Pfam" id="PF13411">
    <property type="entry name" value="MerR_1"/>
    <property type="match status" value="1"/>
</dbReference>
<dbReference type="InterPro" id="IPR000551">
    <property type="entry name" value="MerR-type_HTH_dom"/>
</dbReference>
<dbReference type="AlphaFoldDB" id="A0A7V1I5D8"/>
<dbReference type="InterPro" id="IPR047057">
    <property type="entry name" value="MerR_fam"/>
</dbReference>
<reference evidence="3 5" key="1">
    <citation type="submission" date="2015-10" db="EMBL/GenBank/DDBJ databases">
        <title>Candidatus Desulfofervidus auxilii, a hydrogenotrophic sulfate-reducing bacterium involved in the thermophilic anaerobic oxidation of methane.</title>
        <authorList>
            <person name="Krukenberg V."/>
            <person name="Richter M."/>
            <person name="Wegener G."/>
        </authorList>
    </citation>
    <scope>NUCLEOTIDE SEQUENCE [LARGE SCALE GENOMIC DNA]</scope>
    <source>
        <strain evidence="3 5">HS1</strain>
    </source>
</reference>
<evidence type="ECO:0000313" key="3">
    <source>
        <dbReference type="EMBL" id="AMM41304.1"/>
    </source>
</evidence>
<reference evidence="4" key="2">
    <citation type="journal article" date="2020" name="mSystems">
        <title>Genome- and Community-Level Interaction Insights into Carbon Utilization and Element Cycling Functions of Hydrothermarchaeota in Hydrothermal Sediment.</title>
        <authorList>
            <person name="Zhou Z."/>
            <person name="Liu Y."/>
            <person name="Xu W."/>
            <person name="Pan J."/>
            <person name="Luo Z.H."/>
            <person name="Li M."/>
        </authorList>
    </citation>
    <scope>NUCLEOTIDE SEQUENCE [LARGE SCALE GENOMIC DNA]</scope>
    <source>
        <strain evidence="4">HyVt-45</strain>
    </source>
</reference>
<proteinExistence type="predicted"/>